<feature type="region of interest" description="Disordered" evidence="1">
    <location>
        <begin position="280"/>
        <end position="299"/>
    </location>
</feature>
<feature type="region of interest" description="Disordered" evidence="1">
    <location>
        <begin position="544"/>
        <end position="579"/>
    </location>
</feature>
<proteinExistence type="predicted"/>
<dbReference type="AlphaFoldDB" id="A0A6A6HJE8"/>
<keyword evidence="3" id="KW-1185">Reference proteome</keyword>
<evidence type="ECO:0000313" key="2">
    <source>
        <dbReference type="EMBL" id="KAF2238246.1"/>
    </source>
</evidence>
<reference evidence="2" key="1">
    <citation type="journal article" date="2020" name="Stud. Mycol.">
        <title>101 Dothideomycetes genomes: a test case for predicting lifestyles and emergence of pathogens.</title>
        <authorList>
            <person name="Haridas S."/>
            <person name="Albert R."/>
            <person name="Binder M."/>
            <person name="Bloem J."/>
            <person name="Labutti K."/>
            <person name="Salamov A."/>
            <person name="Andreopoulos B."/>
            <person name="Baker S."/>
            <person name="Barry K."/>
            <person name="Bills G."/>
            <person name="Bluhm B."/>
            <person name="Cannon C."/>
            <person name="Castanera R."/>
            <person name="Culley D."/>
            <person name="Daum C."/>
            <person name="Ezra D."/>
            <person name="Gonzalez J."/>
            <person name="Henrissat B."/>
            <person name="Kuo A."/>
            <person name="Liang C."/>
            <person name="Lipzen A."/>
            <person name="Lutzoni F."/>
            <person name="Magnuson J."/>
            <person name="Mondo S."/>
            <person name="Nolan M."/>
            <person name="Ohm R."/>
            <person name="Pangilinan J."/>
            <person name="Park H.-J."/>
            <person name="Ramirez L."/>
            <person name="Alfaro M."/>
            <person name="Sun H."/>
            <person name="Tritt A."/>
            <person name="Yoshinaga Y."/>
            <person name="Zwiers L.-H."/>
            <person name="Turgeon B."/>
            <person name="Goodwin S."/>
            <person name="Spatafora J."/>
            <person name="Crous P."/>
            <person name="Grigoriev I."/>
        </authorList>
    </citation>
    <scope>NUCLEOTIDE SEQUENCE</scope>
    <source>
        <strain evidence="2">Tuck. ex Michener</strain>
    </source>
</reference>
<feature type="region of interest" description="Disordered" evidence="1">
    <location>
        <begin position="227"/>
        <end position="260"/>
    </location>
</feature>
<feature type="region of interest" description="Disordered" evidence="1">
    <location>
        <begin position="379"/>
        <end position="401"/>
    </location>
</feature>
<protein>
    <submittedName>
        <fullName evidence="2">Uncharacterized protein</fullName>
    </submittedName>
</protein>
<sequence>MPTHNYTVDLKNHEKMLSFMLTSRIFRAHNQPRYFLPPTLPLQARKNNTYLTFAHILANSMSADYHSTDGHTSSAERVAVPEGSQNSWKTNESEELPTKGSSIIIVTENSEKREELASTPQSRSRSEILENHRMKELHCIRKESSAGELKQGHEDPKGDSSDTNDAEYQDPSSGNPESPTMTLRKDANDPPAHPGVASKSPLESAFGLNSVSGQDIESKYLLARAPRRPPARLSHQGIAKVHDQSTDFTELSSPRNRKDPIPKAARCLFYNDAARDLDKQSNVHSIRTNSHSSQELGPIRSARKYSTGQDHRVTQQHPSFRGRSLQNLHAGDCEHFPDDHKDQTAALCPSVSDLQHSYAEQGDSQKVCQYTARRASIPCTKPGSDKSPQLPSCRPERGEGTNMSLLSLASSKAQADSPEFWLRQYTSQDYRFSSSTYNELPGQDGIVTRGGVHGNFLDCSSPLERLEETFQNAIQRRWHSGVLGDEKSGGAVLRVPGDSHHLGGESRVSDHSGCRIPSTDLSTASDNSENRRATFAIFDDRVPHSIQPRTPADLQRRQRRHVPYATSGQRDLDESSNYHSRSLILSPTPAAHSYGIDISGMGSAHRGITGSIRLAHRSNRSHPEKENSDEAGDFDAIHEERRIWQQRGEASRDGVMNRTPPRVGRFERWMHQ</sequence>
<feature type="compositionally biased region" description="Basic and acidic residues" evidence="1">
    <location>
        <begin position="124"/>
        <end position="160"/>
    </location>
</feature>
<name>A0A6A6HJE8_VIRVR</name>
<dbReference type="Proteomes" id="UP000800092">
    <property type="component" value="Unassembled WGS sequence"/>
</dbReference>
<organism evidence="2 3">
    <name type="scientific">Viridothelium virens</name>
    <name type="common">Speckled blister lichen</name>
    <name type="synonym">Trypethelium virens</name>
    <dbReference type="NCBI Taxonomy" id="1048519"/>
    <lineage>
        <taxon>Eukaryota</taxon>
        <taxon>Fungi</taxon>
        <taxon>Dikarya</taxon>
        <taxon>Ascomycota</taxon>
        <taxon>Pezizomycotina</taxon>
        <taxon>Dothideomycetes</taxon>
        <taxon>Dothideomycetes incertae sedis</taxon>
        <taxon>Trypetheliales</taxon>
        <taxon>Trypetheliaceae</taxon>
        <taxon>Viridothelium</taxon>
    </lineage>
</organism>
<dbReference type="OrthoDB" id="3937309at2759"/>
<feature type="region of interest" description="Disordered" evidence="1">
    <location>
        <begin position="616"/>
        <end position="635"/>
    </location>
</feature>
<feature type="compositionally biased region" description="Basic and acidic residues" evidence="1">
    <location>
        <begin position="499"/>
        <end position="513"/>
    </location>
</feature>
<evidence type="ECO:0000256" key="1">
    <source>
        <dbReference type="SAM" id="MobiDB-lite"/>
    </source>
</evidence>
<feature type="region of interest" description="Disordered" evidence="1">
    <location>
        <begin position="67"/>
        <end position="201"/>
    </location>
</feature>
<accession>A0A6A6HJE8</accession>
<dbReference type="EMBL" id="ML991776">
    <property type="protein sequence ID" value="KAF2238246.1"/>
    <property type="molecule type" value="Genomic_DNA"/>
</dbReference>
<feature type="region of interest" description="Disordered" evidence="1">
    <location>
        <begin position="499"/>
        <end position="528"/>
    </location>
</feature>
<gene>
    <name evidence="2" type="ORF">EV356DRAFT_507337</name>
</gene>
<evidence type="ECO:0000313" key="3">
    <source>
        <dbReference type="Proteomes" id="UP000800092"/>
    </source>
</evidence>
<feature type="compositionally biased region" description="Polar residues" evidence="1">
    <location>
        <begin position="170"/>
        <end position="181"/>
    </location>
</feature>
<feature type="compositionally biased region" description="Polar residues" evidence="1">
    <location>
        <begin position="282"/>
        <end position="295"/>
    </location>
</feature>